<dbReference type="PROSITE" id="PS51233">
    <property type="entry name" value="VWFD"/>
    <property type="match status" value="1"/>
</dbReference>
<dbReference type="GO" id="GO:0005739">
    <property type="term" value="C:mitochondrion"/>
    <property type="evidence" value="ECO:0007669"/>
    <property type="project" value="TreeGrafter"/>
</dbReference>
<dbReference type="Proteomes" id="UP000655588">
    <property type="component" value="Unassembled WGS sequence"/>
</dbReference>
<dbReference type="Pfam" id="PF01347">
    <property type="entry name" value="Vitellogenin_N"/>
    <property type="match status" value="1"/>
</dbReference>
<dbReference type="SMART" id="SM01169">
    <property type="entry name" value="DUF1943"/>
    <property type="match status" value="1"/>
</dbReference>
<dbReference type="GO" id="GO:0030170">
    <property type="term" value="F:pyridoxal phosphate binding"/>
    <property type="evidence" value="ECO:0007669"/>
    <property type="project" value="InterPro"/>
</dbReference>
<dbReference type="Pfam" id="PF00094">
    <property type="entry name" value="VWD"/>
    <property type="match status" value="1"/>
</dbReference>
<sequence length="2176" mass="244176">MYDEKGNRYLDCINNVAHGHCHPSVVRAGQDQMAMLSTNNRFLHDNLVICARRLTSFLPEPLSVCFLVNSGSEANDLALRLAQTHTKNEDIITLDHAYHGHLTSMIDISPYKFNKPNGPGKKDWVHVAPCPDVYRGKYREIDHPDEDLGERYADDVRIICQNLKNKGKGVCAFIAESLMSVGGQILPPQSYFRNAYRHVREVGGVCIADEVQVGFGRVGSHMWAFQLYGEDAVPDIVTVGKPMGNGHPVAAVITTPAIAESFKNTGIEYFNTYGGNPVSCAIANAVMEVIERENLQENALLVGNHLMSELRKLAKRRKIIGDVRGVGLFAGIELVRDRVTRIPATTEAKHVVLRMKDRKILISSDGPDDNILKVKPPMVFTIENVNHLVSTLDEVLEEVDIGDEEQTDTDNVRASAAGLISADHHHGWNIGNEYTYLVRSRTITNLGELSDQQVGLLVKGLLTVQAKDPQTLAAKFWKGEYARIQNSWPNGWDTVVSDQMLELRDLPISGKPFEIRLKDGLIVDIIVDRNTPTWEVNILKSIVSQLQVDAKGDDALLTNDRQIPTDELPYGNFRKMEDSVGGKCEVRYDVMPLSEHLIREKPELAPMPTMNNGNLMEIVKTKNFDNCDQRLNYHFGITGNSFWEAGSNKNGKFFSKSSTSRIIVSGSLRSFTIQSSTTTSKLFVGPRFYDEKNGLVASRMNLTLADVKETRNVLPSPSDPESTGNLVYVYSNPFSDIEERRIGKQDSRKRLVSDSVSSVSSSEEAANKLNPRSVSSSSSSSSSSISSSEEDKNFWQPKPTLRDAPQNPLLPMFIGYKGKHIGRSDQLDVVSSSKELISQIANELEDPSNIPSQETLEKFTILSSLVRTMNLEQIEEIGRSVRVSSDDLKANDRSQVVKQNAWSLWKDAVAQAGTGPALLAIKNWIENREVQNWQAMDILSRLPKTARTPTDQYIRELFKLTTIESMNEDKLLKSAAIVALSELIHNAQVNKKTIHNNYPVHTFGRLTSKHDRSVQDEWIPQLSRELKKAVENKDSVMIQTMIVALGKIGDPKILSVFEPYLEGKQPMTTFQRTMIVAALSKLADTHPKLVRSVLYKIYLNTMEHHDLRCTAVFLLMKTDPPLSMLQRMAEFINVDTNKHVNSAVKSTLENIAKLNHPEWESMAKKARAVKSLLAKNDYSFRFSHGFMSDVINNEKNIVIRTILNYIGSDDSLIPKAVYFATFSTFGEFKLPPTEVIAMISSVRSLMDFALKDRQYEDTVKMAAEKIAEELNIIADEAVPLEGNVMWDVKYITRFIPFNRDTLQRLPLTIAKLMMNIREGKFVNMNRLESYDIALSLPTETGLPFVHTFNIPVLFRMTGNVQGELKAGHSVVSKNSLRLVYARKVQGRIGFVTPFDHQQFVAGIDLNFQTFAPLKWSMNLNTPKRNLEVKLWPMKGEEKARLLHYSVVPFTAIHDILSLRPLLTEKTTHRVRPENVKSVTIPDSDTDSRIKINVEAVATDELFHLKNLNIDQWVNTLVNNDNFRNVNVFVNGKRDQVEPLVLSLSAERVELSPDNNDNAVWTPKAFAVEPSDKESRSEARKKQMLTEAARGIRSAVSTVVDAHLHVPDELETTLTIAMANSNVEKKGRTLLYLRNSIDRSGRTPSTVELCAAAQAKATSNVPFLDQATQTRPRVDLDVDLRVGNTCSEGEQITVNGKAIQTKNLSELIRKSAVMKECQRQMEQGNKMLRVCQNAAALSMILDELDISVNLQSKNVVNLITEMLSKVRNTNLLSIHSDLKALENADRWKVNLKAKLSDDLKKINLLVDSPVMDFKVNDISLSALGVSTNDVLISADDAMDIWSSWFNRDEPSCVLDRTKTQTFDGKEYPMRLGNCWHVVMTTFPRLNPENSEEKIHIPKDRSVSILVRDTENGKKEVKVLLGNTKIQFVPTSNLPTVIVNEQTVSVTDDHVHQERQGDRILFEIFKLNDNSLQLISNSFHIDLVVDGKRVLIKASDKYRNAVRGLCGNFDNEAINDFTGPKSCMLRKPEQFVASYALTKHQCEGESLEVARSLLNHDCVRETRNIPSNVISDIESGRQTVEKVHLGGQQSGEKRCSIHKTHITEHDNKLCFSMRPVMSCAPGCSSNETKSKTYEFHCMERNPASMNLKKRIEKGANPDLSQKPVTTTKIMNVPLSCNA</sequence>
<dbReference type="SMART" id="SM00638">
    <property type="entry name" value="LPD_N"/>
    <property type="match status" value="1"/>
</dbReference>
<dbReference type="Gene3D" id="3.90.1150.10">
    <property type="entry name" value="Aspartate Aminotransferase, domain 1"/>
    <property type="match status" value="1"/>
</dbReference>
<feature type="compositionally biased region" description="Low complexity" evidence="7">
    <location>
        <begin position="773"/>
        <end position="787"/>
    </location>
</feature>
<organism evidence="10 11">
    <name type="scientific">Frieseomelitta varia</name>
    <dbReference type="NCBI Taxonomy" id="561572"/>
    <lineage>
        <taxon>Eukaryota</taxon>
        <taxon>Metazoa</taxon>
        <taxon>Ecdysozoa</taxon>
        <taxon>Arthropoda</taxon>
        <taxon>Hexapoda</taxon>
        <taxon>Insecta</taxon>
        <taxon>Pterygota</taxon>
        <taxon>Neoptera</taxon>
        <taxon>Endopterygota</taxon>
        <taxon>Hymenoptera</taxon>
        <taxon>Apocrita</taxon>
        <taxon>Aculeata</taxon>
        <taxon>Apoidea</taxon>
        <taxon>Anthophila</taxon>
        <taxon>Apidae</taxon>
        <taxon>Frieseomelitta</taxon>
    </lineage>
</organism>
<dbReference type="SUPFAM" id="SSF48431">
    <property type="entry name" value="Lipovitellin-phosvitin complex, superhelical domain"/>
    <property type="match status" value="1"/>
</dbReference>
<reference evidence="10" key="1">
    <citation type="submission" date="2019-11" db="EMBL/GenBank/DDBJ databases">
        <title>The nuclear and mitochondrial genomes of Frieseomelitta varia - a highly eusocial stingless bee (Meliponini) with a permanently sterile worker caste.</title>
        <authorList>
            <person name="Freitas F.C.P."/>
            <person name="Lourenco A.P."/>
            <person name="Nunes F.M.F."/>
            <person name="Paschoal A.R."/>
            <person name="Abreu F.C.P."/>
            <person name="Barbin F.O."/>
            <person name="Bataglia L."/>
            <person name="Cardoso-Junior C.A.M."/>
            <person name="Cervoni M.S."/>
            <person name="Silva S.R."/>
            <person name="Dalarmi F."/>
            <person name="Del Lama M.A."/>
            <person name="Depintor T.S."/>
            <person name="Ferreira K.M."/>
            <person name="Goria P.S."/>
            <person name="Jaskot M.C."/>
            <person name="Lago D.C."/>
            <person name="Luna-Lucena D."/>
            <person name="Moda L.M."/>
            <person name="Nascimento L."/>
            <person name="Pedrino M."/>
            <person name="Rabico F.O."/>
            <person name="Sanches F.C."/>
            <person name="Santos D.E."/>
            <person name="Santos C.G."/>
            <person name="Vieira J."/>
            <person name="Lopes T.F."/>
            <person name="Barchuk A.R."/>
            <person name="Hartfelder K."/>
            <person name="Simoes Z.L.P."/>
            <person name="Bitondi M.M.G."/>
            <person name="Pinheiro D.G."/>
        </authorList>
    </citation>
    <scope>NUCLEOTIDE SEQUENCE</scope>
    <source>
        <strain evidence="10">USP_RPSP 00005682</strain>
        <tissue evidence="10">Whole individual</tissue>
    </source>
</reference>
<proteinExistence type="inferred from homology"/>
<dbReference type="InterPro" id="IPR049704">
    <property type="entry name" value="Aminotrans_3_PPA_site"/>
</dbReference>
<evidence type="ECO:0008006" key="12">
    <source>
        <dbReference type="Google" id="ProtNLM"/>
    </source>
</evidence>
<dbReference type="InterPro" id="IPR015422">
    <property type="entry name" value="PyrdxlP-dep_Trfase_small"/>
</dbReference>
<feature type="compositionally biased region" description="Basic and acidic residues" evidence="7">
    <location>
        <begin position="740"/>
        <end position="752"/>
    </location>
</feature>
<dbReference type="SUPFAM" id="SSF53383">
    <property type="entry name" value="PLP-dependent transferases"/>
    <property type="match status" value="1"/>
</dbReference>
<keyword evidence="3" id="KW-0758">Storage protein</keyword>
<evidence type="ECO:0000256" key="7">
    <source>
        <dbReference type="SAM" id="MobiDB-lite"/>
    </source>
</evidence>
<feature type="compositionally biased region" description="Low complexity" evidence="7">
    <location>
        <begin position="753"/>
        <end position="762"/>
    </location>
</feature>
<dbReference type="PROSITE" id="PS51211">
    <property type="entry name" value="VITELLOGENIN"/>
    <property type="match status" value="1"/>
</dbReference>
<comment type="similarity">
    <text evidence="1">Belongs to the class-III pyridoxal-phosphate-dependent aminotransferase family.</text>
</comment>
<dbReference type="PANTHER" id="PTHR45688">
    <property type="match status" value="1"/>
</dbReference>
<feature type="domain" description="VWFD" evidence="9">
    <location>
        <begin position="1849"/>
        <end position="2041"/>
    </location>
</feature>
<evidence type="ECO:0000256" key="4">
    <source>
        <dbReference type="ARBA" id="ARBA00022898"/>
    </source>
</evidence>
<dbReference type="FunFam" id="1.25.10.20:FF:000003">
    <property type="entry name" value="Vitellogenin C"/>
    <property type="match status" value="1"/>
</dbReference>
<dbReference type="Gene3D" id="2.30.230.10">
    <property type="entry name" value="Lipovitellin, beta-sheet shell regions, chain A"/>
    <property type="match status" value="1"/>
</dbReference>
<keyword evidence="2" id="KW-0732">Signal</keyword>
<evidence type="ECO:0000256" key="1">
    <source>
        <dbReference type="ARBA" id="ARBA00008954"/>
    </source>
</evidence>
<gene>
    <name evidence="10" type="ORF">E2986_10799</name>
</gene>
<dbReference type="CDD" id="cd00610">
    <property type="entry name" value="OAT_like"/>
    <property type="match status" value="1"/>
</dbReference>
<evidence type="ECO:0000256" key="3">
    <source>
        <dbReference type="ARBA" id="ARBA00022761"/>
    </source>
</evidence>
<dbReference type="GO" id="GO:0005319">
    <property type="term" value="F:lipid transporter activity"/>
    <property type="evidence" value="ECO:0007669"/>
    <property type="project" value="InterPro"/>
</dbReference>
<dbReference type="InterPro" id="IPR015816">
    <property type="entry name" value="Vitellinogen_b-sht_N"/>
</dbReference>
<comment type="caution">
    <text evidence="6">Lacks conserved residue(s) required for the propagation of feature annotation.</text>
</comment>
<dbReference type="PANTHER" id="PTHR45688:SF13">
    <property type="entry name" value="ALANINE--GLYOXYLATE AMINOTRANSFERASE 2-LIKE"/>
    <property type="match status" value="1"/>
</dbReference>
<dbReference type="Gene3D" id="2.20.80.10">
    <property type="entry name" value="Lipovitellin-phosvitin complex, chain A, domain 4"/>
    <property type="match status" value="1"/>
</dbReference>
<evidence type="ECO:0000256" key="6">
    <source>
        <dbReference type="PROSITE-ProRule" id="PRU00557"/>
    </source>
</evidence>
<dbReference type="InterPro" id="IPR015424">
    <property type="entry name" value="PyrdxlP-dep_Trfase"/>
</dbReference>
<evidence type="ECO:0000259" key="9">
    <source>
        <dbReference type="PROSITE" id="PS51233"/>
    </source>
</evidence>
<dbReference type="Pfam" id="PF09172">
    <property type="entry name" value="Vit_open_b-sht"/>
    <property type="match status" value="1"/>
</dbReference>
<dbReference type="InterPro" id="IPR005814">
    <property type="entry name" value="Aminotrans_3"/>
</dbReference>
<protein>
    <recommendedName>
        <fullName evidence="12">Vitellogenin</fullName>
    </recommendedName>
</protein>
<dbReference type="Gene3D" id="3.40.640.10">
    <property type="entry name" value="Type I PLP-dependent aspartate aminotransferase-like (Major domain)"/>
    <property type="match status" value="1"/>
</dbReference>
<comment type="caution">
    <text evidence="10">The sequence shown here is derived from an EMBL/GenBank/DDBJ whole genome shotgun (WGS) entry which is preliminary data.</text>
</comment>
<evidence type="ECO:0000313" key="11">
    <source>
        <dbReference type="Proteomes" id="UP000655588"/>
    </source>
</evidence>
<evidence type="ECO:0000259" key="8">
    <source>
        <dbReference type="PROSITE" id="PS51211"/>
    </source>
</evidence>
<dbReference type="InterPro" id="IPR015255">
    <property type="entry name" value="Vitellinogen_open_b-sht"/>
</dbReference>
<keyword evidence="4" id="KW-0663">Pyridoxal phosphate</keyword>
<evidence type="ECO:0000256" key="5">
    <source>
        <dbReference type="ARBA" id="ARBA00023157"/>
    </source>
</evidence>
<dbReference type="EMBL" id="WNWW01000476">
    <property type="protein sequence ID" value="KAF3424354.1"/>
    <property type="molecule type" value="Genomic_DNA"/>
</dbReference>
<dbReference type="InterPro" id="IPR015421">
    <property type="entry name" value="PyrdxlP-dep_Trfase_major"/>
</dbReference>
<dbReference type="InterPro" id="IPR001846">
    <property type="entry name" value="VWF_type-D"/>
</dbReference>
<keyword evidence="5" id="KW-1015">Disulfide bond</keyword>
<dbReference type="Gene3D" id="1.25.10.20">
    <property type="entry name" value="Vitellinogen, superhelical"/>
    <property type="match status" value="1"/>
</dbReference>
<evidence type="ECO:0000256" key="2">
    <source>
        <dbReference type="ARBA" id="ARBA00022729"/>
    </source>
</evidence>
<dbReference type="SMART" id="SM00216">
    <property type="entry name" value="VWD"/>
    <property type="match status" value="1"/>
</dbReference>
<dbReference type="Pfam" id="PF00202">
    <property type="entry name" value="Aminotran_3"/>
    <property type="match status" value="1"/>
</dbReference>
<feature type="domain" description="Vitellogenin" evidence="8">
    <location>
        <begin position="428"/>
        <end position="1217"/>
    </location>
</feature>
<evidence type="ECO:0000313" key="10">
    <source>
        <dbReference type="EMBL" id="KAF3424354.1"/>
    </source>
</evidence>
<dbReference type="InterPro" id="IPR001747">
    <property type="entry name" value="Vitellogenin_N"/>
</dbReference>
<name>A0A833R946_9HYME</name>
<dbReference type="InterPro" id="IPR011030">
    <property type="entry name" value="Lipovitellin_superhlx_dom"/>
</dbReference>
<dbReference type="PROSITE" id="PS00600">
    <property type="entry name" value="AA_TRANSFER_CLASS_3"/>
    <property type="match status" value="1"/>
</dbReference>
<dbReference type="InterPro" id="IPR015819">
    <property type="entry name" value="Lipid_transp_b-sht_shell"/>
</dbReference>
<feature type="region of interest" description="Disordered" evidence="7">
    <location>
        <begin position="740"/>
        <end position="808"/>
    </location>
</feature>
<dbReference type="SUPFAM" id="SSF56968">
    <property type="entry name" value="Lipovitellin-phosvitin complex, beta-sheet shell regions"/>
    <property type="match status" value="2"/>
</dbReference>
<dbReference type="GO" id="GO:0008483">
    <property type="term" value="F:transaminase activity"/>
    <property type="evidence" value="ECO:0007669"/>
    <property type="project" value="InterPro"/>
</dbReference>
<dbReference type="SMR" id="A0A833R946"/>
<dbReference type="GO" id="GO:0045735">
    <property type="term" value="F:nutrient reservoir activity"/>
    <property type="evidence" value="ECO:0007669"/>
    <property type="project" value="UniProtKB-KW"/>
</dbReference>
<keyword evidence="11" id="KW-1185">Reference proteome</keyword>
<accession>A0A833R946</accession>